<organism evidence="6 7">
    <name type="scientific">Stenotrophomonas terrae</name>
    <dbReference type="NCBI Taxonomy" id="405446"/>
    <lineage>
        <taxon>Bacteria</taxon>
        <taxon>Pseudomonadati</taxon>
        <taxon>Pseudomonadota</taxon>
        <taxon>Gammaproteobacteria</taxon>
        <taxon>Lysobacterales</taxon>
        <taxon>Lysobacteraceae</taxon>
        <taxon>Stenotrophomonas</taxon>
    </lineage>
</organism>
<comment type="pathway">
    <text evidence="1">Carbohydrate degradation; pentose phosphate pathway.</text>
</comment>
<dbReference type="GO" id="GO:0016054">
    <property type="term" value="P:organic acid catabolic process"/>
    <property type="evidence" value="ECO:0007669"/>
    <property type="project" value="UniProtKB-ARBA"/>
</dbReference>
<dbReference type="PATRIC" id="fig|405446.3.peg.343"/>
<evidence type="ECO:0000313" key="7">
    <source>
        <dbReference type="Proteomes" id="UP000051863"/>
    </source>
</evidence>
<dbReference type="NCBIfam" id="NF007161">
    <property type="entry name" value="PRK09599.1"/>
    <property type="match status" value="1"/>
</dbReference>
<dbReference type="InterPro" id="IPR013328">
    <property type="entry name" value="6PGD_dom2"/>
</dbReference>
<proteinExistence type="inferred from homology"/>
<dbReference type="InterPro" id="IPR002204">
    <property type="entry name" value="3-OH-isobutyrate_DH-rel_CS"/>
</dbReference>
<reference evidence="6 7" key="1">
    <citation type="submission" date="2015-05" db="EMBL/GenBank/DDBJ databases">
        <title>Genome sequencing and analysis of members of genus Stenotrophomonas.</title>
        <authorList>
            <person name="Patil P.P."/>
            <person name="Midha S."/>
            <person name="Patil P.B."/>
        </authorList>
    </citation>
    <scope>NUCLEOTIDE SEQUENCE [LARGE SCALE GENOMIC DNA]</scope>
    <source>
        <strain evidence="6 7">DSM 18941</strain>
    </source>
</reference>
<dbReference type="RefSeq" id="WP_057627160.1">
    <property type="nucleotide sequence ID" value="NZ_LDJJ01000014.1"/>
</dbReference>
<dbReference type="InterPro" id="IPR008927">
    <property type="entry name" value="6-PGluconate_DH-like_C_sf"/>
</dbReference>
<dbReference type="InterPro" id="IPR006115">
    <property type="entry name" value="6PGDH_NADP-bd"/>
</dbReference>
<dbReference type="GO" id="GO:0004616">
    <property type="term" value="F:phosphogluconate dehydrogenase (decarboxylating) activity"/>
    <property type="evidence" value="ECO:0007669"/>
    <property type="project" value="InterPro"/>
</dbReference>
<evidence type="ECO:0000313" key="6">
    <source>
        <dbReference type="EMBL" id="KRG69892.1"/>
    </source>
</evidence>
<sequence>MELGMIGLGRMGANMAQRLQLAGIAVTGFDPGEQARVAVAGHGIATVDALQALVQALPAPRTLWLMVPSKVVDATLDSLLPLLAAGDVVIDGGNSWYRESQQRAARCAAAGVGFVDCGTSGGVWGLQEGYCLMIGGEKDTVARLSPLFKALAPAADRGWAHVGPVGAGHFSKMVHNGIEYGMMQAYAEGFALMDKKAEFDLDLAKVAEVWRHGSVVRSWLLDLSADALQANPALDGIAPYVEDSGEGRWTVAEAIELDVPAPVITLSLLERLRSRQANSFSDRMLAAMRNEFGGHAIKPAGEAG</sequence>
<dbReference type="Pfam" id="PF03446">
    <property type="entry name" value="NAD_binding_2"/>
    <property type="match status" value="1"/>
</dbReference>
<dbReference type="EMBL" id="LDJJ01000014">
    <property type="protein sequence ID" value="KRG69892.1"/>
    <property type="molecule type" value="Genomic_DNA"/>
</dbReference>
<dbReference type="GO" id="GO:0006098">
    <property type="term" value="P:pentose-phosphate shunt"/>
    <property type="evidence" value="ECO:0007669"/>
    <property type="project" value="UniProtKB-UniPathway"/>
</dbReference>
<dbReference type="GO" id="GO:0050661">
    <property type="term" value="F:NADP binding"/>
    <property type="evidence" value="ECO:0007669"/>
    <property type="project" value="InterPro"/>
</dbReference>
<comment type="similarity">
    <text evidence="2">Belongs to the 6-phosphogluconate dehydrogenase family.</text>
</comment>
<keyword evidence="4" id="KW-0311">Gluconate utilization</keyword>
<evidence type="ECO:0000256" key="3">
    <source>
        <dbReference type="ARBA" id="ARBA00023002"/>
    </source>
</evidence>
<dbReference type="Gene3D" id="1.10.1040.10">
    <property type="entry name" value="N-(1-d-carboxylethyl)-l-norvaline Dehydrogenase, domain 2"/>
    <property type="match status" value="1"/>
</dbReference>
<comment type="caution">
    <text evidence="6">The sequence shown here is derived from an EMBL/GenBank/DDBJ whole genome shotgun (WGS) entry which is preliminary data.</text>
</comment>
<dbReference type="SMART" id="SM01350">
    <property type="entry name" value="6PGD"/>
    <property type="match status" value="1"/>
</dbReference>
<keyword evidence="3" id="KW-0560">Oxidoreductase</keyword>
<dbReference type="InterPro" id="IPR006114">
    <property type="entry name" value="6PGDH_C"/>
</dbReference>
<evidence type="ECO:0000256" key="4">
    <source>
        <dbReference type="ARBA" id="ARBA00023064"/>
    </source>
</evidence>
<dbReference type="PROSITE" id="PS00895">
    <property type="entry name" value="3_HYDROXYISOBUT_DH"/>
    <property type="match status" value="1"/>
</dbReference>
<dbReference type="Gene3D" id="3.40.50.720">
    <property type="entry name" value="NAD(P)-binding Rossmann-like Domain"/>
    <property type="match status" value="1"/>
</dbReference>
<dbReference type="PRINTS" id="PR00076">
    <property type="entry name" value="6PGDHDRGNASE"/>
</dbReference>
<dbReference type="SUPFAM" id="SSF51735">
    <property type="entry name" value="NAD(P)-binding Rossmann-fold domains"/>
    <property type="match status" value="1"/>
</dbReference>
<dbReference type="GO" id="GO:0019521">
    <property type="term" value="P:D-gluconate metabolic process"/>
    <property type="evidence" value="ECO:0007669"/>
    <property type="project" value="UniProtKB-KW"/>
</dbReference>
<dbReference type="PANTHER" id="PTHR11811">
    <property type="entry name" value="6-PHOSPHOGLUCONATE DEHYDROGENASE"/>
    <property type="match status" value="1"/>
</dbReference>
<evidence type="ECO:0000259" key="5">
    <source>
        <dbReference type="SMART" id="SM01350"/>
    </source>
</evidence>
<dbReference type="SUPFAM" id="SSF48179">
    <property type="entry name" value="6-phosphogluconate dehydrogenase C-terminal domain-like"/>
    <property type="match status" value="1"/>
</dbReference>
<evidence type="ECO:0000256" key="2">
    <source>
        <dbReference type="ARBA" id="ARBA00008419"/>
    </source>
</evidence>
<dbReference type="InterPro" id="IPR004849">
    <property type="entry name" value="6DGDH_YqeC"/>
</dbReference>
<feature type="domain" description="6-phosphogluconate dehydrogenase C-terminal" evidence="5">
    <location>
        <begin position="168"/>
        <end position="296"/>
    </location>
</feature>
<name>A0A0R0CW25_9GAMM</name>
<keyword evidence="7" id="KW-1185">Reference proteome</keyword>
<dbReference type="UniPathway" id="UPA00115"/>
<dbReference type="Pfam" id="PF00393">
    <property type="entry name" value="6PGD"/>
    <property type="match status" value="1"/>
</dbReference>
<dbReference type="NCBIfam" id="TIGR00872">
    <property type="entry name" value="gnd_rel"/>
    <property type="match status" value="1"/>
</dbReference>
<gene>
    <name evidence="6" type="ORF">ABB27_05160</name>
</gene>
<dbReference type="InterPro" id="IPR006183">
    <property type="entry name" value="Pgluconate_DH"/>
</dbReference>
<protein>
    <submittedName>
        <fullName evidence="6">6-phosphogluconate dehydrogenase</fullName>
    </submittedName>
</protein>
<dbReference type="OrthoDB" id="9804542at2"/>
<dbReference type="InterPro" id="IPR036291">
    <property type="entry name" value="NAD(P)-bd_dom_sf"/>
</dbReference>
<dbReference type="Proteomes" id="UP000051863">
    <property type="component" value="Unassembled WGS sequence"/>
</dbReference>
<evidence type="ECO:0000256" key="1">
    <source>
        <dbReference type="ARBA" id="ARBA00004959"/>
    </source>
</evidence>
<dbReference type="AlphaFoldDB" id="A0A0R0CW25"/>
<accession>A0A0R0CW25</accession>